<proteinExistence type="predicted"/>
<evidence type="ECO:0008006" key="4">
    <source>
        <dbReference type="Google" id="ProtNLM"/>
    </source>
</evidence>
<feature type="region of interest" description="Disordered" evidence="1">
    <location>
        <begin position="342"/>
        <end position="409"/>
    </location>
</feature>
<evidence type="ECO:0000313" key="3">
    <source>
        <dbReference type="Proteomes" id="UP001165090"/>
    </source>
</evidence>
<keyword evidence="3" id="KW-1185">Reference proteome</keyword>
<evidence type="ECO:0000313" key="2">
    <source>
        <dbReference type="EMBL" id="GLI65925.1"/>
    </source>
</evidence>
<feature type="region of interest" description="Disordered" evidence="1">
    <location>
        <begin position="47"/>
        <end position="73"/>
    </location>
</feature>
<dbReference type="Proteomes" id="UP001165090">
    <property type="component" value="Unassembled WGS sequence"/>
</dbReference>
<protein>
    <recommendedName>
        <fullName evidence="4">Retrotransposon gag domain-containing protein</fullName>
    </recommendedName>
</protein>
<evidence type="ECO:0000256" key="1">
    <source>
        <dbReference type="SAM" id="MobiDB-lite"/>
    </source>
</evidence>
<dbReference type="EMBL" id="BSDZ01000026">
    <property type="protein sequence ID" value="GLI65925.1"/>
    <property type="molecule type" value="Genomic_DNA"/>
</dbReference>
<comment type="caution">
    <text evidence="2">The sequence shown here is derived from an EMBL/GenBank/DDBJ whole genome shotgun (WGS) entry which is preliminary data.</text>
</comment>
<name>A0ABQ5S7N4_9CHLO</name>
<organism evidence="2 3">
    <name type="scientific">Volvox africanus</name>
    <dbReference type="NCBI Taxonomy" id="51714"/>
    <lineage>
        <taxon>Eukaryota</taxon>
        <taxon>Viridiplantae</taxon>
        <taxon>Chlorophyta</taxon>
        <taxon>core chlorophytes</taxon>
        <taxon>Chlorophyceae</taxon>
        <taxon>CS clade</taxon>
        <taxon>Chlamydomonadales</taxon>
        <taxon>Volvocaceae</taxon>
        <taxon>Volvox</taxon>
    </lineage>
</organism>
<reference evidence="2 3" key="1">
    <citation type="journal article" date="2023" name="IScience">
        <title>Expanded male sex-determining region conserved during the evolution of homothallism in the green alga Volvox.</title>
        <authorList>
            <person name="Yamamoto K."/>
            <person name="Matsuzaki R."/>
            <person name="Mahakham W."/>
            <person name="Heman W."/>
            <person name="Sekimoto H."/>
            <person name="Kawachi M."/>
            <person name="Minakuchi Y."/>
            <person name="Toyoda A."/>
            <person name="Nozaki H."/>
        </authorList>
    </citation>
    <scope>NUCLEOTIDE SEQUENCE [LARGE SCALE GENOMIC DNA]</scope>
    <source>
        <strain evidence="2 3">NIES-4468</strain>
    </source>
</reference>
<gene>
    <name evidence="2" type="ORF">VaNZ11_009571</name>
</gene>
<accession>A0ABQ5S7N4</accession>
<sequence>MQASNLANAVSALAANTFQFVGRIAANASQANRWEWLSRLTQPPNAAVAGGIDLPNQPSPIPRQGGTASPEAPTSPIYAPSPFYVHGPAVVSNHLTPGAVDIPGMAPAAAATTCAAVAGTSSRPPRPPHTGHEDEVIKIAIAVPKLNIPMDVKLSDLGRVAAPLTRAFVHNVRNYFVTARGGQQDSTRRLFLATAFEGAARLWHDQWTNARDSYTSEELLEALLVRFAPQVQSRDTEARLKLHAGKYRMRPGETVSAYQSRFEALVTPIADLSDSERVFWFQQGLSSDLSGDCATDLSGKTFKSYTDLVQFSLGAELRLLARRESDKLARPKMNMLSVQDMACDDPDEETPAPPTKKPRAASVRPGITGHEDQPRQVKGAGKSKRGGGQQGRHLAPKGGHVQKKGPKQNLAEYLTTFKCTRREFHFRKQHGMCLRCGSDQHRVDSCPMLGAEKNKGKDH</sequence>